<feature type="region of interest" description="Disordered" evidence="1">
    <location>
        <begin position="49"/>
        <end position="71"/>
    </location>
</feature>
<dbReference type="EMBL" id="QXWZ01000004">
    <property type="protein sequence ID" value="NBI77905.1"/>
    <property type="molecule type" value="Genomic_DNA"/>
</dbReference>
<evidence type="ECO:0000313" key="3">
    <source>
        <dbReference type="Proteomes" id="UP000446348"/>
    </source>
</evidence>
<dbReference type="AlphaFoldDB" id="A0A845RGE4"/>
<protein>
    <submittedName>
        <fullName evidence="2">Uncharacterized protein</fullName>
    </submittedName>
</protein>
<accession>A0A845RGE4</accession>
<sequence length="71" mass="8011">MKAADGRREAAAPFITARFSACTAQNSRYFIVFPHVKFGSLKKQIKAKIPEKGRDRRPFSAAFRQKAPVSR</sequence>
<organism evidence="2 3">
    <name type="scientific">Anaerotruncus colihominis</name>
    <dbReference type="NCBI Taxonomy" id="169435"/>
    <lineage>
        <taxon>Bacteria</taxon>
        <taxon>Bacillati</taxon>
        <taxon>Bacillota</taxon>
        <taxon>Clostridia</taxon>
        <taxon>Eubacteriales</taxon>
        <taxon>Oscillospiraceae</taxon>
        <taxon>Anaerotruncus</taxon>
    </lineage>
</organism>
<evidence type="ECO:0000256" key="1">
    <source>
        <dbReference type="SAM" id="MobiDB-lite"/>
    </source>
</evidence>
<proteinExistence type="predicted"/>
<dbReference type="Proteomes" id="UP000446348">
    <property type="component" value="Unassembled WGS sequence"/>
</dbReference>
<name>A0A845RGE4_9FIRM</name>
<feature type="compositionally biased region" description="Basic and acidic residues" evidence="1">
    <location>
        <begin position="49"/>
        <end position="58"/>
    </location>
</feature>
<comment type="caution">
    <text evidence="2">The sequence shown here is derived from an EMBL/GenBank/DDBJ whole genome shotgun (WGS) entry which is preliminary data.</text>
</comment>
<gene>
    <name evidence="2" type="ORF">D3Z39_03275</name>
</gene>
<evidence type="ECO:0000313" key="2">
    <source>
        <dbReference type="EMBL" id="NBI77905.1"/>
    </source>
</evidence>
<reference evidence="2 3" key="1">
    <citation type="submission" date="2018-08" db="EMBL/GenBank/DDBJ databases">
        <title>Murine metabolic-syndrome-specific gut microbial biobank.</title>
        <authorList>
            <person name="Liu C."/>
        </authorList>
    </citation>
    <scope>NUCLEOTIDE SEQUENCE [LARGE SCALE GENOMIC DNA]</scope>
    <source>
        <strain evidence="2 3">X69</strain>
    </source>
</reference>